<gene>
    <name evidence="1" type="ORF">EVG22_31040</name>
</gene>
<dbReference type="RefSeq" id="WP_172555925.1">
    <property type="nucleotide sequence ID" value="NZ_CP035727.2"/>
</dbReference>
<sequence>MLDIFVDVGEWCDICGDSIPPTEESTMYIGGLEKTLCKQCSGQAEQTLKVLDYRVIHDVLKELIKGFGRGKVRQFDLVTAERYVIENEVVLTIEKRGGKFNQEPLGEFIDLSNQELVTVIEFLKRKINPNLWMNAVIGNILDRQLIITLRQAERRENK</sequence>
<reference evidence="2" key="1">
    <citation type="submission" date="2019-02" db="EMBL/GenBank/DDBJ databases">
        <title>Structural and Functional analysis of Lanthipeptide from Bacillus thuringiensis serovar andalousiensis B23193.</title>
        <authorList>
            <person name="Andreeva J.V."/>
            <person name="Grigoreva A."/>
        </authorList>
    </citation>
    <scope>NUCLEOTIDE SEQUENCE [LARGE SCALE GENOMIC DNA]</scope>
    <source>
        <strain evidence="2">B23193</strain>
    </source>
</reference>
<accession>A0A6H0TNA8</accession>
<name>A0A6H0TNA8_BACTU</name>
<dbReference type="EMBL" id="CP035727">
    <property type="protein sequence ID" value="QIW22432.1"/>
    <property type="molecule type" value="Genomic_DNA"/>
</dbReference>
<organism evidence="1 2">
    <name type="scientific">Bacillus thuringiensis serovar andalousiensis</name>
    <dbReference type="NCBI Taxonomy" id="257985"/>
    <lineage>
        <taxon>Bacteria</taxon>
        <taxon>Bacillati</taxon>
        <taxon>Bacillota</taxon>
        <taxon>Bacilli</taxon>
        <taxon>Bacillales</taxon>
        <taxon>Bacillaceae</taxon>
        <taxon>Bacillus</taxon>
        <taxon>Bacillus cereus group</taxon>
    </lineage>
</organism>
<evidence type="ECO:0000313" key="2">
    <source>
        <dbReference type="Proteomes" id="UP000501374"/>
    </source>
</evidence>
<dbReference type="Proteomes" id="UP000501374">
    <property type="component" value="Chromosome"/>
</dbReference>
<dbReference type="AlphaFoldDB" id="A0A6H0TNA8"/>
<evidence type="ECO:0000313" key="1">
    <source>
        <dbReference type="EMBL" id="QIW22432.1"/>
    </source>
</evidence>
<proteinExistence type="predicted"/>
<protein>
    <submittedName>
        <fullName evidence="1">Uncharacterized protein</fullName>
    </submittedName>
</protein>